<evidence type="ECO:0000313" key="4">
    <source>
        <dbReference type="EMBL" id="KAJ7195184.1"/>
    </source>
</evidence>
<evidence type="ECO:0000259" key="3">
    <source>
        <dbReference type="Pfam" id="PF20152"/>
    </source>
</evidence>
<feature type="domain" description="DUF6534" evidence="3">
    <location>
        <begin position="186"/>
        <end position="262"/>
    </location>
</feature>
<dbReference type="Pfam" id="PF20152">
    <property type="entry name" value="DUF6534"/>
    <property type="match status" value="1"/>
</dbReference>
<feature type="transmembrane region" description="Helical" evidence="2">
    <location>
        <begin position="139"/>
        <end position="161"/>
    </location>
</feature>
<sequence length="349" mass="39418">MSDAVFDPNPTLGALLVGVLASCILFGVSTTQVYIYSTRFPEDKWFTKALVRSTSFTHPREFTSKTRRLLEVGHLICVAHTLYLWVIIDYGHPERLLGPLPVSTSLYVLITTIIDNIVDSFFGYRIYVLSERRSLPYFIWFLSFARLCLGIVAFGVGFNVSSLQDWINKFNRLAIAGWSISAGDQMLIMVSLVYLLWSQRDIGTRKTTALVDKIVLWTVETGVMTSTFSLGTLICYHLMPDNLIWTGLLMVEARVFSNALLARSKVHFIIGHKLTFNPSLNSRTMLRDINSREQLLSLPSHFVSDSKDIASVELNRFRQASAQARVTDSEAEPATSEQHELKVSKHEVL</sequence>
<proteinExistence type="predicted"/>
<name>A0AAD6UV31_9AGAR</name>
<dbReference type="AlphaFoldDB" id="A0AAD6UV31"/>
<evidence type="ECO:0000256" key="1">
    <source>
        <dbReference type="SAM" id="MobiDB-lite"/>
    </source>
</evidence>
<keyword evidence="2" id="KW-0472">Membrane</keyword>
<accession>A0AAD6UV31</accession>
<gene>
    <name evidence="4" type="ORF">GGX14DRAFT_575722</name>
</gene>
<evidence type="ECO:0000313" key="5">
    <source>
        <dbReference type="Proteomes" id="UP001219525"/>
    </source>
</evidence>
<feature type="transmembrane region" description="Helical" evidence="2">
    <location>
        <begin position="12"/>
        <end position="36"/>
    </location>
</feature>
<evidence type="ECO:0000256" key="2">
    <source>
        <dbReference type="SAM" id="Phobius"/>
    </source>
</evidence>
<reference evidence="4" key="1">
    <citation type="submission" date="2023-03" db="EMBL/GenBank/DDBJ databases">
        <title>Massive genome expansion in bonnet fungi (Mycena s.s.) driven by repeated elements and novel gene families across ecological guilds.</title>
        <authorList>
            <consortium name="Lawrence Berkeley National Laboratory"/>
            <person name="Harder C.B."/>
            <person name="Miyauchi S."/>
            <person name="Viragh M."/>
            <person name="Kuo A."/>
            <person name="Thoen E."/>
            <person name="Andreopoulos B."/>
            <person name="Lu D."/>
            <person name="Skrede I."/>
            <person name="Drula E."/>
            <person name="Henrissat B."/>
            <person name="Morin E."/>
            <person name="Kohler A."/>
            <person name="Barry K."/>
            <person name="LaButti K."/>
            <person name="Morin E."/>
            <person name="Salamov A."/>
            <person name="Lipzen A."/>
            <person name="Mereny Z."/>
            <person name="Hegedus B."/>
            <person name="Baldrian P."/>
            <person name="Stursova M."/>
            <person name="Weitz H."/>
            <person name="Taylor A."/>
            <person name="Grigoriev I.V."/>
            <person name="Nagy L.G."/>
            <person name="Martin F."/>
            <person name="Kauserud H."/>
        </authorList>
    </citation>
    <scope>NUCLEOTIDE SEQUENCE</scope>
    <source>
        <strain evidence="4">9144</strain>
    </source>
</reference>
<feature type="transmembrane region" description="Helical" evidence="2">
    <location>
        <begin position="173"/>
        <end position="197"/>
    </location>
</feature>
<feature type="region of interest" description="Disordered" evidence="1">
    <location>
        <begin position="325"/>
        <end position="349"/>
    </location>
</feature>
<keyword evidence="2" id="KW-0812">Transmembrane</keyword>
<comment type="caution">
    <text evidence="4">The sequence shown here is derived from an EMBL/GenBank/DDBJ whole genome shotgun (WGS) entry which is preliminary data.</text>
</comment>
<keyword evidence="5" id="KW-1185">Reference proteome</keyword>
<dbReference type="EMBL" id="JARJCW010000092">
    <property type="protein sequence ID" value="KAJ7195184.1"/>
    <property type="molecule type" value="Genomic_DNA"/>
</dbReference>
<dbReference type="InterPro" id="IPR045339">
    <property type="entry name" value="DUF6534"/>
</dbReference>
<keyword evidence="2" id="KW-1133">Transmembrane helix</keyword>
<organism evidence="4 5">
    <name type="scientific">Mycena pura</name>
    <dbReference type="NCBI Taxonomy" id="153505"/>
    <lineage>
        <taxon>Eukaryota</taxon>
        <taxon>Fungi</taxon>
        <taxon>Dikarya</taxon>
        <taxon>Basidiomycota</taxon>
        <taxon>Agaricomycotina</taxon>
        <taxon>Agaricomycetes</taxon>
        <taxon>Agaricomycetidae</taxon>
        <taxon>Agaricales</taxon>
        <taxon>Marasmiineae</taxon>
        <taxon>Mycenaceae</taxon>
        <taxon>Mycena</taxon>
    </lineage>
</organism>
<dbReference type="PANTHER" id="PTHR40465">
    <property type="entry name" value="CHROMOSOME 1, WHOLE GENOME SHOTGUN SEQUENCE"/>
    <property type="match status" value="1"/>
</dbReference>
<feature type="compositionally biased region" description="Basic and acidic residues" evidence="1">
    <location>
        <begin position="337"/>
        <end position="349"/>
    </location>
</feature>
<feature type="transmembrane region" description="Helical" evidence="2">
    <location>
        <begin position="69"/>
        <end position="86"/>
    </location>
</feature>
<protein>
    <recommendedName>
        <fullName evidence="3">DUF6534 domain-containing protein</fullName>
    </recommendedName>
</protein>
<dbReference type="PANTHER" id="PTHR40465:SF1">
    <property type="entry name" value="DUF6534 DOMAIN-CONTAINING PROTEIN"/>
    <property type="match status" value="1"/>
</dbReference>
<feature type="transmembrane region" description="Helical" evidence="2">
    <location>
        <begin position="106"/>
        <end position="127"/>
    </location>
</feature>
<dbReference type="Proteomes" id="UP001219525">
    <property type="component" value="Unassembled WGS sequence"/>
</dbReference>